<reference evidence="1 2" key="1">
    <citation type="submission" date="2017-07" db="EMBL/GenBank/DDBJ databases">
        <authorList>
            <person name="Talla V."/>
            <person name="Backstrom N."/>
        </authorList>
    </citation>
    <scope>NUCLEOTIDE SEQUENCE [LARGE SCALE GENOMIC DNA]</scope>
</reference>
<proteinExistence type="predicted"/>
<keyword evidence="2" id="KW-1185">Reference proteome</keyword>
<dbReference type="EMBL" id="FZQP02004623">
    <property type="protein sequence ID" value="VVD00325.1"/>
    <property type="molecule type" value="Genomic_DNA"/>
</dbReference>
<evidence type="ECO:0000313" key="1">
    <source>
        <dbReference type="EMBL" id="VVD00325.1"/>
    </source>
</evidence>
<dbReference type="Proteomes" id="UP000324832">
    <property type="component" value="Unassembled WGS sequence"/>
</dbReference>
<evidence type="ECO:0000313" key="2">
    <source>
        <dbReference type="Proteomes" id="UP000324832"/>
    </source>
</evidence>
<dbReference type="AlphaFoldDB" id="A0A5E4QRL2"/>
<organism evidence="1 2">
    <name type="scientific">Leptidea sinapis</name>
    <dbReference type="NCBI Taxonomy" id="189913"/>
    <lineage>
        <taxon>Eukaryota</taxon>
        <taxon>Metazoa</taxon>
        <taxon>Ecdysozoa</taxon>
        <taxon>Arthropoda</taxon>
        <taxon>Hexapoda</taxon>
        <taxon>Insecta</taxon>
        <taxon>Pterygota</taxon>
        <taxon>Neoptera</taxon>
        <taxon>Endopterygota</taxon>
        <taxon>Lepidoptera</taxon>
        <taxon>Glossata</taxon>
        <taxon>Ditrysia</taxon>
        <taxon>Papilionoidea</taxon>
        <taxon>Pieridae</taxon>
        <taxon>Dismorphiinae</taxon>
        <taxon>Leptidea</taxon>
    </lineage>
</organism>
<name>A0A5E4QRL2_9NEOP</name>
<protein>
    <submittedName>
        <fullName evidence="1">Uncharacterized protein</fullName>
    </submittedName>
</protein>
<gene>
    <name evidence="1" type="ORF">LSINAPIS_LOCUS10991</name>
</gene>
<accession>A0A5E4QRL2</accession>
<sequence length="86" mass="9789">MDDLIILPIDDKDQEPFNISIPDQGSFYDIQDTHVDFETNTSKTMPKNLPLEKQDVFDTSTPKAMLKKPVSALLGVFEVFFTKNHS</sequence>